<organism evidence="1 2">
    <name type="scientific">Acidihalobacter aeolianus</name>
    <dbReference type="NCBI Taxonomy" id="2792603"/>
    <lineage>
        <taxon>Bacteria</taxon>
        <taxon>Pseudomonadati</taxon>
        <taxon>Pseudomonadota</taxon>
        <taxon>Gammaproteobacteria</taxon>
        <taxon>Chromatiales</taxon>
        <taxon>Ectothiorhodospiraceae</taxon>
        <taxon>Acidihalobacter</taxon>
    </lineage>
</organism>
<gene>
    <name evidence="1" type="ORF">BJI67_04250</name>
</gene>
<reference evidence="1 2" key="1">
    <citation type="submission" date="2016-09" db="EMBL/GenBank/DDBJ databases">
        <title>Acidihalobacter prosperus V6 (DSM14174).</title>
        <authorList>
            <person name="Khaleque H.N."/>
            <person name="Ramsay J.P."/>
            <person name="Murphy R.J.T."/>
            <person name="Kaksonen A.H."/>
            <person name="Boxall N.J."/>
            <person name="Watkin E.L.J."/>
        </authorList>
    </citation>
    <scope>NUCLEOTIDE SEQUENCE [LARGE SCALE GENOMIC DNA]</scope>
    <source>
        <strain evidence="1 2">V6</strain>
    </source>
</reference>
<evidence type="ECO:0000313" key="2">
    <source>
        <dbReference type="Proteomes" id="UP000095342"/>
    </source>
</evidence>
<keyword evidence="2" id="KW-1185">Reference proteome</keyword>
<protein>
    <submittedName>
        <fullName evidence="1">Uncharacterized protein</fullName>
    </submittedName>
</protein>
<sequence>MTPSQVILNMLKEPINRFRLIRLQAFDFFLQGYTIFLSSLLGIRTHLILRPVVMTICRIFEHLTYNFPFSTSIVISFTFNKSWHSILIHKK</sequence>
<accession>A0A1D8K5Z7</accession>
<dbReference type="Proteomes" id="UP000095342">
    <property type="component" value="Chromosome"/>
</dbReference>
<name>A0A1D8K5Z7_9GAMM</name>
<evidence type="ECO:0000313" key="1">
    <source>
        <dbReference type="EMBL" id="AOV16383.1"/>
    </source>
</evidence>
<dbReference type="KEGG" id="aaeo:BJI67_04250"/>
<dbReference type="EMBL" id="CP017448">
    <property type="protein sequence ID" value="AOV16383.1"/>
    <property type="molecule type" value="Genomic_DNA"/>
</dbReference>
<dbReference type="AlphaFoldDB" id="A0A1D8K5Z7"/>
<proteinExistence type="predicted"/>